<dbReference type="Proteomes" id="UP001290455">
    <property type="component" value="Unassembled WGS sequence"/>
</dbReference>
<accession>A0ABU5IY26</accession>
<dbReference type="EMBL" id="JAXOFX010000005">
    <property type="protein sequence ID" value="MDZ5471997.1"/>
    <property type="molecule type" value="Genomic_DNA"/>
</dbReference>
<keyword evidence="3" id="KW-1185">Reference proteome</keyword>
<comment type="caution">
    <text evidence="2">The sequence shown here is derived from an EMBL/GenBank/DDBJ whole genome shotgun (WGS) entry which is preliminary data.</text>
</comment>
<dbReference type="PANTHER" id="PTHR43792">
    <property type="entry name" value="GNAT FAMILY, PUTATIVE (AFU_ORTHOLOGUE AFUA_3G00765)-RELATED-RELATED"/>
    <property type="match status" value="1"/>
</dbReference>
<reference evidence="2 3" key="1">
    <citation type="submission" date="2023-11" db="EMBL/GenBank/DDBJ databases">
        <title>Bacillus jintuensis, isolated from a mudflat on the Beibu Gulf coast.</title>
        <authorList>
            <person name="Li M."/>
        </authorList>
    </citation>
    <scope>NUCLEOTIDE SEQUENCE [LARGE SCALE GENOMIC DNA]</scope>
    <source>
        <strain evidence="2 3">31A1R</strain>
    </source>
</reference>
<dbReference type="RefSeq" id="WP_322446302.1">
    <property type="nucleotide sequence ID" value="NZ_JAXOFX010000005.1"/>
</dbReference>
<dbReference type="Pfam" id="PF13302">
    <property type="entry name" value="Acetyltransf_3"/>
    <property type="match status" value="1"/>
</dbReference>
<keyword evidence="2" id="KW-0808">Transferase</keyword>
<evidence type="ECO:0000313" key="2">
    <source>
        <dbReference type="EMBL" id="MDZ5471997.1"/>
    </source>
</evidence>
<dbReference type="PROSITE" id="PS51186">
    <property type="entry name" value="GNAT"/>
    <property type="match status" value="1"/>
</dbReference>
<evidence type="ECO:0000313" key="3">
    <source>
        <dbReference type="Proteomes" id="UP001290455"/>
    </source>
</evidence>
<protein>
    <submittedName>
        <fullName evidence="2">GNAT family protein</fullName>
        <ecNumber evidence="2">2.-.-.-</ecNumber>
    </submittedName>
</protein>
<feature type="domain" description="N-acetyltransferase" evidence="1">
    <location>
        <begin position="19"/>
        <end position="175"/>
    </location>
</feature>
<gene>
    <name evidence="2" type="ORF">SM124_09585</name>
</gene>
<dbReference type="InterPro" id="IPR016181">
    <property type="entry name" value="Acyl_CoA_acyltransferase"/>
</dbReference>
<dbReference type="SUPFAM" id="SSF55729">
    <property type="entry name" value="Acyl-CoA N-acyltransferases (Nat)"/>
    <property type="match status" value="1"/>
</dbReference>
<evidence type="ECO:0000259" key="1">
    <source>
        <dbReference type="PROSITE" id="PS51186"/>
    </source>
</evidence>
<dbReference type="EC" id="2.-.-.-" evidence="2"/>
<dbReference type="InterPro" id="IPR051531">
    <property type="entry name" value="N-acetyltransferase"/>
</dbReference>
<proteinExistence type="predicted"/>
<name>A0ABU5IY26_9BACI</name>
<dbReference type="GO" id="GO:0016740">
    <property type="term" value="F:transferase activity"/>
    <property type="evidence" value="ECO:0007669"/>
    <property type="project" value="UniProtKB-KW"/>
</dbReference>
<organism evidence="2 3">
    <name type="scientific">Robertmurraya mangrovi</name>
    <dbReference type="NCBI Taxonomy" id="3098077"/>
    <lineage>
        <taxon>Bacteria</taxon>
        <taxon>Bacillati</taxon>
        <taxon>Bacillota</taxon>
        <taxon>Bacilli</taxon>
        <taxon>Bacillales</taxon>
        <taxon>Bacillaceae</taxon>
        <taxon>Robertmurraya</taxon>
    </lineage>
</organism>
<sequence length="188" mass="22146">MLNLDFVFEQFPELETDRFILRKLKMSDAPNMFDYFSKDEVTKYYDLATFTSEQQATDLIERLLTRFEEGKQIRWGIALKETDNLIGTCGFHSIEPEHSKVEIGYELHPNYWNKGVMSEVISKILDYGFNKMELNRVEAFYDPENIASRKVLEKNGFIFEGVLRKRFFEKGNFLDGAISAILKEDYFK</sequence>
<dbReference type="Gene3D" id="3.40.630.30">
    <property type="match status" value="1"/>
</dbReference>
<dbReference type="InterPro" id="IPR000182">
    <property type="entry name" value="GNAT_dom"/>
</dbReference>
<dbReference type="PANTHER" id="PTHR43792:SF9">
    <property type="entry name" value="RIBOSOMAL-PROTEIN-ALANINE ACETYLTRANSFERASE"/>
    <property type="match status" value="1"/>
</dbReference>